<reference evidence="3" key="1">
    <citation type="submission" date="2019-05" db="EMBL/GenBank/DDBJ databases">
        <title>Annotation for the trematode Fasciolopsis buski.</title>
        <authorList>
            <person name="Choi Y.-J."/>
        </authorList>
    </citation>
    <scope>NUCLEOTIDE SEQUENCE</scope>
    <source>
        <strain evidence="3">HT</strain>
        <tissue evidence="3">Whole worm</tissue>
    </source>
</reference>
<dbReference type="Proteomes" id="UP000728185">
    <property type="component" value="Unassembled WGS sequence"/>
</dbReference>
<name>A0A8E0RS55_9TREM</name>
<sequence length="304" mass="34471">MDDLERLRFALNDCEPNSSNAAPLNTVGKQRLVDPPELRGLLRLSELKHKPPLRPNIGASAESGVGIDERIHDPDSHVSGYSDEGSEETASLWFASDSETIRNLSEMDALQNLPSTPSVPDFSAVRNELTLWLQLTYELEMLQYNARKVNAENHLKSIRQACKRLHRKRYTILGSMRLIHSDSLDDLERRLVEAKIGMEELRNEIRERHFRWTRIEILLGLKLRNNMGLQRVQELLNSTVANAHTFAAEKMVVDHGPDFISSESREVKDVLTLQEDQTQLCSAARMEHGCDEVDCSCACLSVDL</sequence>
<keyword evidence="1" id="KW-0175">Coiled coil</keyword>
<accession>A0A8E0RS55</accession>
<feature type="coiled-coil region" evidence="1">
    <location>
        <begin position="148"/>
        <end position="204"/>
    </location>
</feature>
<dbReference type="InterPro" id="IPR037608">
    <property type="entry name" value="STIM1/2"/>
</dbReference>
<keyword evidence="4" id="KW-1185">Reference proteome</keyword>
<dbReference type="CDD" id="cd11722">
    <property type="entry name" value="SOAR"/>
    <property type="match status" value="1"/>
</dbReference>
<gene>
    <name evidence="3" type="ORF">FBUS_09731</name>
</gene>
<dbReference type="InterPro" id="IPR032393">
    <property type="entry name" value="SOAR_STIM1/2"/>
</dbReference>
<dbReference type="Gene3D" id="1.10.287.3550">
    <property type="match status" value="1"/>
</dbReference>
<proteinExistence type="predicted"/>
<dbReference type="PANTHER" id="PTHR15136">
    <property type="entry name" value="STROMAL INTERACTION MOLECULE HOMOLOG"/>
    <property type="match status" value="1"/>
</dbReference>
<dbReference type="GO" id="GO:0005886">
    <property type="term" value="C:plasma membrane"/>
    <property type="evidence" value="ECO:0007669"/>
    <property type="project" value="TreeGrafter"/>
</dbReference>
<dbReference type="GO" id="GO:0002115">
    <property type="term" value="P:store-operated calcium entry"/>
    <property type="evidence" value="ECO:0007669"/>
    <property type="project" value="TreeGrafter"/>
</dbReference>
<feature type="domain" description="STIM1/2 Orai1-activating region" evidence="2">
    <location>
        <begin position="125"/>
        <end position="223"/>
    </location>
</feature>
<evidence type="ECO:0000313" key="4">
    <source>
        <dbReference type="Proteomes" id="UP000728185"/>
    </source>
</evidence>
<evidence type="ECO:0000256" key="1">
    <source>
        <dbReference type="SAM" id="Coils"/>
    </source>
</evidence>
<dbReference type="GO" id="GO:0005509">
    <property type="term" value="F:calcium ion binding"/>
    <property type="evidence" value="ECO:0007669"/>
    <property type="project" value="TreeGrafter"/>
</dbReference>
<dbReference type="AlphaFoldDB" id="A0A8E0RS55"/>
<protein>
    <submittedName>
        <fullName evidence="3">Stromal interaction molecule</fullName>
    </submittedName>
</protein>
<dbReference type="GO" id="GO:0005246">
    <property type="term" value="F:calcium channel regulator activity"/>
    <property type="evidence" value="ECO:0007669"/>
    <property type="project" value="InterPro"/>
</dbReference>
<comment type="caution">
    <text evidence="3">The sequence shown here is derived from an EMBL/GenBank/DDBJ whole genome shotgun (WGS) entry which is preliminary data.</text>
</comment>
<evidence type="ECO:0000259" key="2">
    <source>
        <dbReference type="Pfam" id="PF16533"/>
    </source>
</evidence>
<dbReference type="EMBL" id="LUCM01006506">
    <property type="protein sequence ID" value="KAA0191176.1"/>
    <property type="molecule type" value="Genomic_DNA"/>
</dbReference>
<dbReference type="PANTHER" id="PTHR15136:SF5">
    <property type="entry name" value="STROMAL INTERACTION MOLECULE HOMOLOG"/>
    <property type="match status" value="1"/>
</dbReference>
<dbReference type="OrthoDB" id="9986177at2759"/>
<dbReference type="GO" id="GO:0005783">
    <property type="term" value="C:endoplasmic reticulum"/>
    <property type="evidence" value="ECO:0007669"/>
    <property type="project" value="TreeGrafter"/>
</dbReference>
<evidence type="ECO:0000313" key="3">
    <source>
        <dbReference type="EMBL" id="KAA0191176.1"/>
    </source>
</evidence>
<dbReference type="Pfam" id="PF16533">
    <property type="entry name" value="SOAR"/>
    <property type="match status" value="1"/>
</dbReference>
<organism evidence="3 4">
    <name type="scientific">Fasciolopsis buskii</name>
    <dbReference type="NCBI Taxonomy" id="27845"/>
    <lineage>
        <taxon>Eukaryota</taxon>
        <taxon>Metazoa</taxon>
        <taxon>Spiralia</taxon>
        <taxon>Lophotrochozoa</taxon>
        <taxon>Platyhelminthes</taxon>
        <taxon>Trematoda</taxon>
        <taxon>Digenea</taxon>
        <taxon>Plagiorchiida</taxon>
        <taxon>Echinostomata</taxon>
        <taxon>Echinostomatoidea</taxon>
        <taxon>Fasciolidae</taxon>
        <taxon>Fasciolopsis</taxon>
    </lineage>
</organism>
<dbReference type="GO" id="GO:0006874">
    <property type="term" value="P:intracellular calcium ion homeostasis"/>
    <property type="evidence" value="ECO:0007669"/>
    <property type="project" value="TreeGrafter"/>
</dbReference>